<evidence type="ECO:0000256" key="1">
    <source>
        <dbReference type="SAM" id="MobiDB-lite"/>
    </source>
</evidence>
<evidence type="ECO:0000313" key="3">
    <source>
        <dbReference type="Proteomes" id="UP001271007"/>
    </source>
</evidence>
<keyword evidence="3" id="KW-1185">Reference proteome</keyword>
<feature type="region of interest" description="Disordered" evidence="1">
    <location>
        <begin position="1"/>
        <end position="20"/>
    </location>
</feature>
<sequence>MNPMAIPFTPNPPPPPLPRDSGSFMTIELSEASKRFNILHKRPENWQGPEWLDHESDQPHEVTAWFNIPATLGRKDGSRGWPGYGTKLVYARASNKMGPEGEIELKKTRDLLAYLEQNIPNVVRMRIQIVVIVQNPDNLVEELKTYWNDIERVAAVLWPLNWRCEFLVEPWRFEVNPKYDAMTMARRDLHDAAVDAEARFQKYLQRDWESAPGAAKVKVDEDGSRGWGKGVKYISWIHSPYLRFPTNDIR</sequence>
<name>A0AAJ0GE95_9PEZI</name>
<feature type="compositionally biased region" description="Pro residues" evidence="1">
    <location>
        <begin position="9"/>
        <end position="18"/>
    </location>
</feature>
<dbReference type="EMBL" id="JAWDJX010000007">
    <property type="protein sequence ID" value="KAK3055849.1"/>
    <property type="molecule type" value="Genomic_DNA"/>
</dbReference>
<reference evidence="2" key="1">
    <citation type="submission" date="2023-04" db="EMBL/GenBank/DDBJ databases">
        <title>Black Yeasts Isolated from many extreme environments.</title>
        <authorList>
            <person name="Coleine C."/>
            <person name="Stajich J.E."/>
            <person name="Selbmann L."/>
        </authorList>
    </citation>
    <scope>NUCLEOTIDE SEQUENCE</scope>
    <source>
        <strain evidence="2">CCFEE 5312</strain>
    </source>
</reference>
<gene>
    <name evidence="2" type="ORF">LTR09_003083</name>
</gene>
<proteinExistence type="predicted"/>
<evidence type="ECO:0000313" key="2">
    <source>
        <dbReference type="EMBL" id="KAK3055849.1"/>
    </source>
</evidence>
<comment type="caution">
    <text evidence="2">The sequence shown here is derived from an EMBL/GenBank/DDBJ whole genome shotgun (WGS) entry which is preliminary data.</text>
</comment>
<dbReference type="AlphaFoldDB" id="A0AAJ0GE95"/>
<protein>
    <submittedName>
        <fullName evidence="2">Uncharacterized protein</fullName>
    </submittedName>
</protein>
<dbReference type="Proteomes" id="UP001271007">
    <property type="component" value="Unassembled WGS sequence"/>
</dbReference>
<accession>A0AAJ0GE95</accession>
<organism evidence="2 3">
    <name type="scientific">Extremus antarcticus</name>
    <dbReference type="NCBI Taxonomy" id="702011"/>
    <lineage>
        <taxon>Eukaryota</taxon>
        <taxon>Fungi</taxon>
        <taxon>Dikarya</taxon>
        <taxon>Ascomycota</taxon>
        <taxon>Pezizomycotina</taxon>
        <taxon>Dothideomycetes</taxon>
        <taxon>Dothideomycetidae</taxon>
        <taxon>Mycosphaerellales</taxon>
        <taxon>Extremaceae</taxon>
        <taxon>Extremus</taxon>
    </lineage>
</organism>